<dbReference type="InterPro" id="IPR011008">
    <property type="entry name" value="Dimeric_a/b-barrel"/>
</dbReference>
<sequence length="116" mass="12732">MQYMLLIYNAEDNGPQPGTEEFGPYMQGYVDFTKEVQDAGKMLSGDALQPVATASTVSVRAGKTEIVDGPFAETKEQLGGFYILDCEDLDEALHYAAKIPDAAYGRVEVRPVMIFD</sequence>
<evidence type="ECO:0000313" key="4">
    <source>
        <dbReference type="Proteomes" id="UP000050471"/>
    </source>
</evidence>
<dbReference type="RefSeq" id="WP_055187389.1">
    <property type="nucleotide sequence ID" value="NZ_FPBS01000008.1"/>
</dbReference>
<keyword evidence="4" id="KW-1185">Reference proteome</keyword>
<dbReference type="STRING" id="154981.AKJ29_06720"/>
<dbReference type="SUPFAM" id="SSF54909">
    <property type="entry name" value="Dimeric alpha+beta barrel"/>
    <property type="match status" value="1"/>
</dbReference>
<comment type="caution">
    <text evidence="3">The sequence shown here is derived from an EMBL/GenBank/DDBJ whole genome shotgun (WGS) entry which is preliminary data.</text>
</comment>
<evidence type="ECO:0000313" key="3">
    <source>
        <dbReference type="EMBL" id="KPN64910.1"/>
    </source>
</evidence>
<evidence type="ECO:0000256" key="1">
    <source>
        <dbReference type="ARBA" id="ARBA00007689"/>
    </source>
</evidence>
<comment type="similarity">
    <text evidence="1">Belongs to the YciI family.</text>
</comment>
<dbReference type="Gene3D" id="3.30.70.1060">
    <property type="entry name" value="Dimeric alpha+beta barrel"/>
    <property type="match status" value="1"/>
</dbReference>
<reference evidence="3 4" key="1">
    <citation type="submission" date="2015-09" db="EMBL/GenBank/DDBJ databases">
        <title>Draft genome sequence of Aliiroseovarius crassostreae CV919-312TSm, the causative agent of Roseovarius Oyster Disease (formerly Juvenile Oyster Disease).</title>
        <authorList>
            <person name="Kessner L."/>
            <person name="Spinard E."/>
            <person name="Nelson D."/>
        </authorList>
    </citation>
    <scope>NUCLEOTIDE SEQUENCE [LARGE SCALE GENOMIC DNA]</scope>
    <source>
        <strain evidence="3 4">CV919-312</strain>
    </source>
</reference>
<dbReference type="Pfam" id="PF03795">
    <property type="entry name" value="YCII"/>
    <property type="match status" value="1"/>
</dbReference>
<dbReference type="InterPro" id="IPR005545">
    <property type="entry name" value="YCII"/>
</dbReference>
<dbReference type="OrthoDB" id="9807535at2"/>
<organism evidence="3 4">
    <name type="scientific">Aliiroseovarius crassostreae</name>
    <dbReference type="NCBI Taxonomy" id="154981"/>
    <lineage>
        <taxon>Bacteria</taxon>
        <taxon>Pseudomonadati</taxon>
        <taxon>Pseudomonadota</taxon>
        <taxon>Alphaproteobacteria</taxon>
        <taxon>Rhodobacterales</taxon>
        <taxon>Paracoccaceae</taxon>
        <taxon>Aliiroseovarius</taxon>
    </lineage>
</organism>
<dbReference type="AlphaFoldDB" id="A0A0P7JU42"/>
<protein>
    <recommendedName>
        <fullName evidence="2">YCII-related domain-containing protein</fullName>
    </recommendedName>
</protein>
<gene>
    <name evidence="3" type="ORF">AKJ29_06720</name>
</gene>
<name>A0A0P7JU42_9RHOB</name>
<dbReference type="EMBL" id="LKBA01000001">
    <property type="protein sequence ID" value="KPN64910.1"/>
    <property type="molecule type" value="Genomic_DNA"/>
</dbReference>
<evidence type="ECO:0000259" key="2">
    <source>
        <dbReference type="Pfam" id="PF03795"/>
    </source>
</evidence>
<dbReference type="PANTHER" id="PTHR35174">
    <property type="entry name" value="BLL7171 PROTEIN-RELATED"/>
    <property type="match status" value="1"/>
</dbReference>
<dbReference type="Proteomes" id="UP000050471">
    <property type="component" value="Unassembled WGS sequence"/>
</dbReference>
<proteinExistence type="inferred from homology"/>
<accession>A0A0P7JU42</accession>
<feature type="domain" description="YCII-related" evidence="2">
    <location>
        <begin position="1"/>
        <end position="115"/>
    </location>
</feature>
<dbReference type="PANTHER" id="PTHR35174:SF3">
    <property type="entry name" value="BLL7171 PROTEIN"/>
    <property type="match status" value="1"/>
</dbReference>